<keyword evidence="3" id="KW-1185">Reference proteome</keyword>
<protein>
    <submittedName>
        <fullName evidence="2">Uncharacterized protein</fullName>
    </submittedName>
</protein>
<dbReference type="EMBL" id="AP015041">
    <property type="protein sequence ID" value="BAT95861.1"/>
    <property type="molecule type" value="Genomic_DNA"/>
</dbReference>
<sequence>GIRAEGHGSRSTLGTSKTSRPAPFKSSHGHNPCGASNKRGEGSVQSRRSSVDGGNEKMCSSRHTHGFFFFPFEWRRRRMGKEHWLCTLLMNK</sequence>
<feature type="region of interest" description="Disordered" evidence="1">
    <location>
        <begin position="1"/>
        <end position="59"/>
    </location>
</feature>
<dbReference type="AlphaFoldDB" id="A0A0S3SSS1"/>
<evidence type="ECO:0000313" key="2">
    <source>
        <dbReference type="EMBL" id="BAT95861.1"/>
    </source>
</evidence>
<feature type="compositionally biased region" description="Polar residues" evidence="1">
    <location>
        <begin position="9"/>
        <end position="19"/>
    </location>
</feature>
<feature type="non-terminal residue" evidence="2">
    <location>
        <position position="1"/>
    </location>
</feature>
<accession>A0A0S3SSS1</accession>
<reference evidence="2 3" key="1">
    <citation type="journal article" date="2015" name="Sci. Rep.">
        <title>The power of single molecule real-time sequencing technology in the de novo assembly of a eukaryotic genome.</title>
        <authorList>
            <person name="Sakai H."/>
            <person name="Naito K."/>
            <person name="Ogiso-Tanaka E."/>
            <person name="Takahashi Y."/>
            <person name="Iseki K."/>
            <person name="Muto C."/>
            <person name="Satou K."/>
            <person name="Teruya K."/>
            <person name="Shiroma A."/>
            <person name="Shimoji M."/>
            <person name="Hirano T."/>
            <person name="Itoh T."/>
            <person name="Kaga A."/>
            <person name="Tomooka N."/>
        </authorList>
    </citation>
    <scope>NUCLEOTIDE SEQUENCE [LARGE SCALE GENOMIC DNA]</scope>
    <source>
        <strain evidence="3">cv. Shumari</strain>
    </source>
</reference>
<gene>
    <name evidence="2" type="primary">Vigan.08G268100</name>
    <name evidence="2" type="ORF">VIGAN_08268100</name>
</gene>
<evidence type="ECO:0000313" key="3">
    <source>
        <dbReference type="Proteomes" id="UP000291084"/>
    </source>
</evidence>
<evidence type="ECO:0000256" key="1">
    <source>
        <dbReference type="SAM" id="MobiDB-lite"/>
    </source>
</evidence>
<dbReference type="Proteomes" id="UP000291084">
    <property type="component" value="Chromosome 8"/>
</dbReference>
<proteinExistence type="predicted"/>
<name>A0A0S3SSS1_PHAAN</name>
<organism evidence="2 3">
    <name type="scientific">Vigna angularis var. angularis</name>
    <dbReference type="NCBI Taxonomy" id="157739"/>
    <lineage>
        <taxon>Eukaryota</taxon>
        <taxon>Viridiplantae</taxon>
        <taxon>Streptophyta</taxon>
        <taxon>Embryophyta</taxon>
        <taxon>Tracheophyta</taxon>
        <taxon>Spermatophyta</taxon>
        <taxon>Magnoliopsida</taxon>
        <taxon>eudicotyledons</taxon>
        <taxon>Gunneridae</taxon>
        <taxon>Pentapetalae</taxon>
        <taxon>rosids</taxon>
        <taxon>fabids</taxon>
        <taxon>Fabales</taxon>
        <taxon>Fabaceae</taxon>
        <taxon>Papilionoideae</taxon>
        <taxon>50 kb inversion clade</taxon>
        <taxon>NPAAA clade</taxon>
        <taxon>indigoferoid/millettioid clade</taxon>
        <taxon>Phaseoleae</taxon>
        <taxon>Vigna</taxon>
    </lineage>
</organism>